<comment type="caution">
    <text evidence="11">The sequence shown here is derived from an EMBL/GenBank/DDBJ whole genome shotgun (WGS) entry which is preliminary data.</text>
</comment>
<dbReference type="InterPro" id="IPR035992">
    <property type="entry name" value="Ricin_B-like_lectins"/>
</dbReference>
<evidence type="ECO:0000256" key="8">
    <source>
        <dbReference type="SAM" id="MobiDB-lite"/>
    </source>
</evidence>
<evidence type="ECO:0000259" key="10">
    <source>
        <dbReference type="PROSITE" id="PS50011"/>
    </source>
</evidence>
<dbReference type="Gene3D" id="2.80.10.50">
    <property type="match status" value="1"/>
</dbReference>
<organism evidence="11 12">
    <name type="scientific">Streptomyces polyrhachis</name>
    <dbReference type="NCBI Taxonomy" id="1282885"/>
    <lineage>
        <taxon>Bacteria</taxon>
        <taxon>Bacillati</taxon>
        <taxon>Actinomycetota</taxon>
        <taxon>Actinomycetes</taxon>
        <taxon>Kitasatosporales</taxon>
        <taxon>Streptomycetaceae</taxon>
        <taxon>Streptomyces</taxon>
    </lineage>
</organism>
<gene>
    <name evidence="11" type="ORF">ACFQLX_20150</name>
</gene>
<dbReference type="PANTHER" id="PTHR43671:SF13">
    <property type="entry name" value="SERINE_THREONINE-PROTEIN KINASE NEK2"/>
    <property type="match status" value="1"/>
</dbReference>
<keyword evidence="9" id="KW-0812">Transmembrane</keyword>
<name>A0ABW2GLC8_9ACTN</name>
<keyword evidence="6 7" id="KW-0067">ATP-binding</keyword>
<feature type="region of interest" description="Disordered" evidence="8">
    <location>
        <begin position="331"/>
        <end position="358"/>
    </location>
</feature>
<feature type="compositionally biased region" description="Low complexity" evidence="8">
    <location>
        <begin position="398"/>
        <end position="407"/>
    </location>
</feature>
<feature type="transmembrane region" description="Helical" evidence="9">
    <location>
        <begin position="366"/>
        <end position="387"/>
    </location>
</feature>
<dbReference type="PROSITE" id="PS00108">
    <property type="entry name" value="PROTEIN_KINASE_ST"/>
    <property type="match status" value="1"/>
</dbReference>
<dbReference type="InterPro" id="IPR000772">
    <property type="entry name" value="Ricin_B_lectin"/>
</dbReference>
<dbReference type="Pfam" id="PF00652">
    <property type="entry name" value="Ricin_B_lectin"/>
    <property type="match status" value="1"/>
</dbReference>
<evidence type="ECO:0000313" key="12">
    <source>
        <dbReference type="Proteomes" id="UP001596413"/>
    </source>
</evidence>
<protein>
    <recommendedName>
        <fullName evidence="2">non-specific serine/threonine protein kinase</fullName>
        <ecNumber evidence="2">2.7.11.1</ecNumber>
    </recommendedName>
</protein>
<reference evidence="12" key="1">
    <citation type="journal article" date="2019" name="Int. J. Syst. Evol. Microbiol.">
        <title>The Global Catalogue of Microorganisms (GCM) 10K type strain sequencing project: providing services to taxonomists for standard genome sequencing and annotation.</title>
        <authorList>
            <consortium name="The Broad Institute Genomics Platform"/>
            <consortium name="The Broad Institute Genome Sequencing Center for Infectious Disease"/>
            <person name="Wu L."/>
            <person name="Ma J."/>
        </authorList>
    </citation>
    <scope>NUCLEOTIDE SEQUENCE [LARGE SCALE GENOMIC DNA]</scope>
    <source>
        <strain evidence="12">CGMCC 1.13681</strain>
    </source>
</reference>
<dbReference type="PROSITE" id="PS50011">
    <property type="entry name" value="PROTEIN_KINASE_DOM"/>
    <property type="match status" value="1"/>
</dbReference>
<dbReference type="PROSITE" id="PS00107">
    <property type="entry name" value="PROTEIN_KINASE_ATP"/>
    <property type="match status" value="1"/>
</dbReference>
<sequence length="646" mass="63228">MGGDRRGGELAGSGAQALTEGDPRRIGEISLLGRLGAGGMGVVYLGMLGGRYTAVKRMRASAVSEDQDFVRRFGQELDNLARLPAEATAPLLAADRAAAPPWFATAYVPGITLAQAVEGGEGGAGAGGPMPAEALWALLRATAAALRPVAGQGMVHRDLKPSNVMLTLDGVALIDFGIARAVEQTNLTQTGVIVGTPAYMSPEQATGSRKLSAASDVFTLGLLLGYAAGGRWPYGGDDQGSPLYRIVHAEADLAPVRERDPQLAEVVASCLAKDPDARPTAAELAELAARHVRPGPPAWPGPVLAVLAERAAFAGRGPEAVAAQASAARGAGSGEAAGKSGPDSGELVAAGTRTRTERPLRRRTRILLAVVPVIAVAAGTTLAVQLLPSLSPGGGSQGAASSAAPRGAGPGAGGGPGAPDPGAKTPDASPEGEGKEKAGDGGEEDGKGAGKDADGPGAGASADTDTGGTTAGGSTSGGADSGGSTSTGSTSGDSASGTSDGSTSGSTASGSTSGGSTSGGSQPAPAPAPATFRLRNAQNGQCLTDGFGAPGYGSCSGERSVWKTVSSGGALKVVSKTNGTCLDAAILGQTVFMGSCSSGSGVLWNWGSGSTLRGVAAGGCLDLHSAGNATAVTACSGAASQRWSKI</sequence>
<feature type="transmembrane region" description="Helical" evidence="9">
    <location>
        <begin position="31"/>
        <end position="49"/>
    </location>
</feature>
<feature type="domain" description="Protein kinase" evidence="10">
    <location>
        <begin position="29"/>
        <end position="294"/>
    </location>
</feature>
<evidence type="ECO:0000256" key="9">
    <source>
        <dbReference type="SAM" id="Phobius"/>
    </source>
</evidence>
<evidence type="ECO:0000256" key="5">
    <source>
        <dbReference type="ARBA" id="ARBA00022777"/>
    </source>
</evidence>
<dbReference type="InterPro" id="IPR050660">
    <property type="entry name" value="NEK_Ser/Thr_kinase"/>
</dbReference>
<evidence type="ECO:0000313" key="11">
    <source>
        <dbReference type="EMBL" id="MFC7220456.1"/>
    </source>
</evidence>
<dbReference type="Gene3D" id="3.30.200.20">
    <property type="entry name" value="Phosphorylase Kinase, domain 1"/>
    <property type="match status" value="1"/>
</dbReference>
<proteinExistence type="inferred from homology"/>
<dbReference type="SMART" id="SM00458">
    <property type="entry name" value="RICIN"/>
    <property type="match status" value="1"/>
</dbReference>
<evidence type="ECO:0000256" key="6">
    <source>
        <dbReference type="ARBA" id="ARBA00022840"/>
    </source>
</evidence>
<feature type="compositionally biased region" description="Basic and acidic residues" evidence="8">
    <location>
        <begin position="432"/>
        <end position="454"/>
    </location>
</feature>
<feature type="binding site" evidence="7">
    <location>
        <position position="56"/>
    </location>
    <ligand>
        <name>ATP</name>
        <dbReference type="ChEBI" id="CHEBI:30616"/>
    </ligand>
</feature>
<dbReference type="PANTHER" id="PTHR43671">
    <property type="entry name" value="SERINE/THREONINE-PROTEIN KINASE NEK"/>
    <property type="match status" value="1"/>
</dbReference>
<keyword evidence="12" id="KW-1185">Reference proteome</keyword>
<feature type="compositionally biased region" description="Low complexity" evidence="8">
    <location>
        <begin position="482"/>
        <end position="511"/>
    </location>
</feature>
<dbReference type="SUPFAM" id="SSF50370">
    <property type="entry name" value="Ricin B-like lectins"/>
    <property type="match status" value="1"/>
</dbReference>
<evidence type="ECO:0000256" key="3">
    <source>
        <dbReference type="ARBA" id="ARBA00022679"/>
    </source>
</evidence>
<dbReference type="EC" id="2.7.11.1" evidence="2"/>
<evidence type="ECO:0000256" key="4">
    <source>
        <dbReference type="ARBA" id="ARBA00022741"/>
    </source>
</evidence>
<dbReference type="InterPro" id="IPR000719">
    <property type="entry name" value="Prot_kinase_dom"/>
</dbReference>
<dbReference type="SMART" id="SM00220">
    <property type="entry name" value="S_TKc"/>
    <property type="match status" value="1"/>
</dbReference>
<comment type="similarity">
    <text evidence="1">Belongs to the protein kinase superfamily. NEK Ser/Thr protein kinase family. NIMA subfamily.</text>
</comment>
<accession>A0ABW2GLC8</accession>
<feature type="compositionally biased region" description="Low complexity" evidence="8">
    <location>
        <begin position="459"/>
        <end position="468"/>
    </location>
</feature>
<keyword evidence="9" id="KW-1133">Transmembrane helix</keyword>
<dbReference type="GO" id="GO:0016301">
    <property type="term" value="F:kinase activity"/>
    <property type="evidence" value="ECO:0007669"/>
    <property type="project" value="UniProtKB-KW"/>
</dbReference>
<dbReference type="Gene3D" id="1.10.510.10">
    <property type="entry name" value="Transferase(Phosphotransferase) domain 1"/>
    <property type="match status" value="1"/>
</dbReference>
<feature type="compositionally biased region" description="Low complexity" evidence="8">
    <location>
        <begin position="331"/>
        <end position="341"/>
    </location>
</feature>
<dbReference type="SUPFAM" id="SSF56112">
    <property type="entry name" value="Protein kinase-like (PK-like)"/>
    <property type="match status" value="1"/>
</dbReference>
<feature type="compositionally biased region" description="Gly residues" evidence="8">
    <location>
        <begin position="408"/>
        <end position="417"/>
    </location>
</feature>
<dbReference type="RefSeq" id="WP_386417134.1">
    <property type="nucleotide sequence ID" value="NZ_JBHSZO010000034.1"/>
</dbReference>
<feature type="compositionally biased region" description="Gly residues" evidence="8">
    <location>
        <begin position="469"/>
        <end position="481"/>
    </location>
</feature>
<dbReference type="PROSITE" id="PS50231">
    <property type="entry name" value="RICIN_B_LECTIN"/>
    <property type="match status" value="1"/>
</dbReference>
<evidence type="ECO:0000256" key="2">
    <source>
        <dbReference type="ARBA" id="ARBA00012513"/>
    </source>
</evidence>
<dbReference type="InterPro" id="IPR011009">
    <property type="entry name" value="Kinase-like_dom_sf"/>
</dbReference>
<keyword evidence="9" id="KW-0472">Membrane</keyword>
<dbReference type="EMBL" id="JBHSZO010000034">
    <property type="protein sequence ID" value="MFC7220456.1"/>
    <property type="molecule type" value="Genomic_DNA"/>
</dbReference>
<dbReference type="InterPro" id="IPR017441">
    <property type="entry name" value="Protein_kinase_ATP_BS"/>
</dbReference>
<dbReference type="Pfam" id="PF00069">
    <property type="entry name" value="Pkinase"/>
    <property type="match status" value="1"/>
</dbReference>
<evidence type="ECO:0000256" key="1">
    <source>
        <dbReference type="ARBA" id="ARBA00010886"/>
    </source>
</evidence>
<dbReference type="InterPro" id="IPR008271">
    <property type="entry name" value="Ser/Thr_kinase_AS"/>
</dbReference>
<dbReference type="CDD" id="cd14014">
    <property type="entry name" value="STKc_PknB_like"/>
    <property type="match status" value="1"/>
</dbReference>
<keyword evidence="4 7" id="KW-0547">Nucleotide-binding</keyword>
<keyword evidence="5 11" id="KW-0418">Kinase</keyword>
<dbReference type="CDD" id="cd23415">
    <property type="entry name" value="beta-trefoil_Ricin_AH"/>
    <property type="match status" value="1"/>
</dbReference>
<feature type="region of interest" description="Disordered" evidence="8">
    <location>
        <begin position="392"/>
        <end position="530"/>
    </location>
</feature>
<keyword evidence="3" id="KW-0808">Transferase</keyword>
<evidence type="ECO:0000256" key="7">
    <source>
        <dbReference type="PROSITE-ProRule" id="PRU10141"/>
    </source>
</evidence>
<dbReference type="Proteomes" id="UP001596413">
    <property type="component" value="Unassembled WGS sequence"/>
</dbReference>